<proteinExistence type="predicted"/>
<dbReference type="Pfam" id="PF13912">
    <property type="entry name" value="zf-C2H2_6"/>
    <property type="match status" value="2"/>
</dbReference>
<protein>
    <submittedName>
        <fullName evidence="4">Putative transcription factor C2H2 family</fullName>
    </submittedName>
</protein>
<feature type="region of interest" description="Disordered" evidence="2">
    <location>
        <begin position="84"/>
        <end position="109"/>
    </location>
</feature>
<feature type="domain" description="C2H2-type" evidence="3">
    <location>
        <begin position="213"/>
        <end position="240"/>
    </location>
</feature>
<dbReference type="InterPro" id="IPR036236">
    <property type="entry name" value="Znf_C2H2_sf"/>
</dbReference>
<comment type="caution">
    <text evidence="4">The sequence shown here is derived from an EMBL/GenBank/DDBJ whole genome shotgun (WGS) entry which is preliminary data.</text>
</comment>
<organism evidence="4 5">
    <name type="scientific">Medicago truncatula</name>
    <name type="common">Barrel medic</name>
    <name type="synonym">Medicago tribuloides</name>
    <dbReference type="NCBI Taxonomy" id="3880"/>
    <lineage>
        <taxon>Eukaryota</taxon>
        <taxon>Viridiplantae</taxon>
        <taxon>Streptophyta</taxon>
        <taxon>Embryophyta</taxon>
        <taxon>Tracheophyta</taxon>
        <taxon>Spermatophyta</taxon>
        <taxon>Magnoliopsida</taxon>
        <taxon>eudicotyledons</taxon>
        <taxon>Gunneridae</taxon>
        <taxon>Pentapetalae</taxon>
        <taxon>rosids</taxon>
        <taxon>fabids</taxon>
        <taxon>Fabales</taxon>
        <taxon>Fabaceae</taxon>
        <taxon>Papilionoideae</taxon>
        <taxon>50 kb inversion clade</taxon>
        <taxon>NPAAA clade</taxon>
        <taxon>Hologalegina</taxon>
        <taxon>IRL clade</taxon>
        <taxon>Trifolieae</taxon>
        <taxon>Medicago</taxon>
    </lineage>
</organism>
<sequence length="255" mass="29203">MERSNGKACGICGKWFASWKAIGGHMRSHLVKLPIPPKLETNNQALDNSADLTQHPNQTASSLTFHPEEHQTQNFRSMKRNFSAFSANSNREKESVSYPKTPTRKRSKCHRKLNVAADTKDLPIDPDVMMLWGFYKDAQKREEIKKQKIKETNKTKEKHIEGSRDDSIIQAHTQVSFKCQRCGKMFRSYQALCGHKAYCKSDSDGDFKDQKPFQCPYCDREFKTAQALGGHKRVHFSSANEFRSVSVDLNFPDPK</sequence>
<dbReference type="PANTHER" id="PTHR46326:SF10">
    <property type="entry name" value="C2H2 AND C2HC ZINC FINGER PROTEIN"/>
    <property type="match status" value="1"/>
</dbReference>
<accession>A0A396I2K7</accession>
<evidence type="ECO:0000259" key="3">
    <source>
        <dbReference type="PROSITE" id="PS50157"/>
    </source>
</evidence>
<keyword evidence="1" id="KW-0863">Zinc-finger</keyword>
<gene>
    <name evidence="4" type="ORF">MtrunA17_Chr4g0018761</name>
</gene>
<evidence type="ECO:0000313" key="4">
    <source>
        <dbReference type="EMBL" id="RHN59856.1"/>
    </source>
</evidence>
<dbReference type="PROSITE" id="PS00028">
    <property type="entry name" value="ZINC_FINGER_C2H2_1"/>
    <property type="match status" value="2"/>
</dbReference>
<name>A0A396I2K7_MEDTR</name>
<dbReference type="PROSITE" id="PS50157">
    <property type="entry name" value="ZINC_FINGER_C2H2_2"/>
    <property type="match status" value="3"/>
</dbReference>
<feature type="domain" description="C2H2-type" evidence="3">
    <location>
        <begin position="7"/>
        <end position="34"/>
    </location>
</feature>
<dbReference type="InterPro" id="IPR044303">
    <property type="entry name" value="ZAT1/4/9"/>
</dbReference>
<feature type="domain" description="C2H2-type" evidence="3">
    <location>
        <begin position="177"/>
        <end position="196"/>
    </location>
</feature>
<dbReference type="InterPro" id="IPR013087">
    <property type="entry name" value="Znf_C2H2_type"/>
</dbReference>
<dbReference type="GO" id="GO:0006355">
    <property type="term" value="P:regulation of DNA-templated transcription"/>
    <property type="evidence" value="ECO:0007669"/>
    <property type="project" value="InterPro"/>
</dbReference>
<dbReference type="GO" id="GO:0008270">
    <property type="term" value="F:zinc ion binding"/>
    <property type="evidence" value="ECO:0007669"/>
    <property type="project" value="UniProtKB-KW"/>
</dbReference>
<evidence type="ECO:0000256" key="2">
    <source>
        <dbReference type="SAM" id="MobiDB-lite"/>
    </source>
</evidence>
<dbReference type="PANTHER" id="PTHR46326">
    <property type="entry name" value="ZINC FINGER PROTEIN ZAT1-RELATED"/>
    <property type="match status" value="1"/>
</dbReference>
<dbReference type="AlphaFoldDB" id="A0A396I2K7"/>
<dbReference type="SMART" id="SM00355">
    <property type="entry name" value="ZnF_C2H2"/>
    <property type="match status" value="3"/>
</dbReference>
<reference evidence="5" key="1">
    <citation type="journal article" date="2018" name="Nat. Plants">
        <title>Whole-genome landscape of Medicago truncatula symbiotic genes.</title>
        <authorList>
            <person name="Pecrix Y."/>
            <person name="Staton S.E."/>
            <person name="Sallet E."/>
            <person name="Lelandais-Briere C."/>
            <person name="Moreau S."/>
            <person name="Carrere S."/>
            <person name="Blein T."/>
            <person name="Jardinaud M.F."/>
            <person name="Latrasse D."/>
            <person name="Zouine M."/>
            <person name="Zahm M."/>
            <person name="Kreplak J."/>
            <person name="Mayjonade B."/>
            <person name="Satge C."/>
            <person name="Perez M."/>
            <person name="Cauet S."/>
            <person name="Marande W."/>
            <person name="Chantry-Darmon C."/>
            <person name="Lopez-Roques C."/>
            <person name="Bouchez O."/>
            <person name="Berard A."/>
            <person name="Debelle F."/>
            <person name="Munos S."/>
            <person name="Bendahmane A."/>
            <person name="Berges H."/>
            <person name="Niebel A."/>
            <person name="Buitink J."/>
            <person name="Frugier F."/>
            <person name="Benhamed M."/>
            <person name="Crespi M."/>
            <person name="Gouzy J."/>
            <person name="Gamas P."/>
        </authorList>
    </citation>
    <scope>NUCLEOTIDE SEQUENCE [LARGE SCALE GENOMIC DNA]</scope>
    <source>
        <strain evidence="5">cv. Jemalong A17</strain>
    </source>
</reference>
<dbReference type="Pfam" id="PF13894">
    <property type="entry name" value="zf-C2H2_4"/>
    <property type="match status" value="1"/>
</dbReference>
<evidence type="ECO:0000256" key="1">
    <source>
        <dbReference type="PROSITE-ProRule" id="PRU00042"/>
    </source>
</evidence>
<keyword evidence="1" id="KW-0479">Metal-binding</keyword>
<dbReference type="EMBL" id="PSQE01000004">
    <property type="protein sequence ID" value="RHN59856.1"/>
    <property type="molecule type" value="Genomic_DNA"/>
</dbReference>
<dbReference type="SUPFAM" id="SSF57667">
    <property type="entry name" value="beta-beta-alpha zinc fingers"/>
    <property type="match status" value="2"/>
</dbReference>
<dbReference type="Proteomes" id="UP000265566">
    <property type="component" value="Chromosome 4"/>
</dbReference>
<keyword evidence="1" id="KW-0862">Zinc</keyword>
<dbReference type="Gene3D" id="3.30.160.60">
    <property type="entry name" value="Classic Zinc Finger"/>
    <property type="match status" value="1"/>
</dbReference>
<evidence type="ECO:0000313" key="5">
    <source>
        <dbReference type="Proteomes" id="UP000265566"/>
    </source>
</evidence>
<dbReference type="Gramene" id="rna22021">
    <property type="protein sequence ID" value="RHN59856.1"/>
    <property type="gene ID" value="gene22021"/>
</dbReference>